<keyword evidence="2" id="KW-1185">Reference proteome</keyword>
<proteinExistence type="predicted"/>
<dbReference type="RefSeq" id="WP_090168664.1">
    <property type="nucleotide sequence ID" value="NZ_FOFB01000012.1"/>
</dbReference>
<dbReference type="Proteomes" id="UP000199021">
    <property type="component" value="Unassembled WGS sequence"/>
</dbReference>
<dbReference type="STRING" id="478744.SAMN05444359_1129"/>
<dbReference type="OrthoDB" id="997115at2"/>
<organism evidence="1 2">
    <name type="scientific">Neolewinella agarilytica</name>
    <dbReference type="NCBI Taxonomy" id="478744"/>
    <lineage>
        <taxon>Bacteria</taxon>
        <taxon>Pseudomonadati</taxon>
        <taxon>Bacteroidota</taxon>
        <taxon>Saprospiria</taxon>
        <taxon>Saprospirales</taxon>
        <taxon>Lewinellaceae</taxon>
        <taxon>Neolewinella</taxon>
    </lineage>
</organism>
<reference evidence="2" key="1">
    <citation type="submission" date="2016-10" db="EMBL/GenBank/DDBJ databases">
        <authorList>
            <person name="Varghese N."/>
            <person name="Submissions S."/>
        </authorList>
    </citation>
    <scope>NUCLEOTIDE SEQUENCE [LARGE SCALE GENOMIC DNA]</scope>
    <source>
        <strain evidence="2">DSM 24740</strain>
    </source>
</reference>
<dbReference type="InParanoid" id="A0A1H9H497"/>
<gene>
    <name evidence="1" type="ORF">SAMN05444359_1129</name>
</gene>
<sequence>MRHHILLFAVYLMALALVPCQDEYALVAPDAPAAVHAANSEHEHHDDSEHQDHCTPFCICACCGAFLDSPTELLPQIVAALPLPPAGTTQPAYSPTWKPLQYASGNWQPPRA</sequence>
<accession>A0A1H9H497</accession>
<name>A0A1H9H497_9BACT</name>
<dbReference type="EMBL" id="FOFB01000012">
    <property type="protein sequence ID" value="SEQ57099.1"/>
    <property type="molecule type" value="Genomic_DNA"/>
</dbReference>
<evidence type="ECO:0000313" key="1">
    <source>
        <dbReference type="EMBL" id="SEQ57099.1"/>
    </source>
</evidence>
<protein>
    <submittedName>
        <fullName evidence="1">Uncharacterized protein</fullName>
    </submittedName>
</protein>
<evidence type="ECO:0000313" key="2">
    <source>
        <dbReference type="Proteomes" id="UP000199021"/>
    </source>
</evidence>
<dbReference type="AlphaFoldDB" id="A0A1H9H497"/>